<keyword evidence="3 10" id="KW-0378">Hydrolase</keyword>
<evidence type="ECO:0000256" key="6">
    <source>
        <dbReference type="PIRSR" id="PIRSR001134-1"/>
    </source>
</evidence>
<evidence type="ECO:0000313" key="11">
    <source>
        <dbReference type="Proteomes" id="UP001183629"/>
    </source>
</evidence>
<dbReference type="InterPro" id="IPR043504">
    <property type="entry name" value="Peptidase_S1_PA_chymotrypsin"/>
</dbReference>
<keyword evidence="11" id="KW-1185">Reference proteome</keyword>
<dbReference type="EC" id="3.4.21.-" evidence="10"/>
<evidence type="ECO:0000256" key="8">
    <source>
        <dbReference type="SAM" id="SignalP"/>
    </source>
</evidence>
<dbReference type="InterPro" id="IPR033116">
    <property type="entry name" value="TRYPSIN_SER"/>
</dbReference>
<keyword evidence="2" id="KW-0645">Protease</keyword>
<dbReference type="PRINTS" id="PR00861">
    <property type="entry name" value="ALYTICPTASE"/>
</dbReference>
<evidence type="ECO:0000259" key="9">
    <source>
        <dbReference type="Pfam" id="PF00089"/>
    </source>
</evidence>
<dbReference type="GO" id="GO:0004252">
    <property type="term" value="F:serine-type endopeptidase activity"/>
    <property type="evidence" value="ECO:0007669"/>
    <property type="project" value="InterPro"/>
</dbReference>
<dbReference type="InterPro" id="IPR001316">
    <property type="entry name" value="Pept_S1A_streptogrisin"/>
</dbReference>
<accession>A0AAE3ZVS0</accession>
<feature type="active site" description="Charge relay system" evidence="6">
    <location>
        <position position="140"/>
    </location>
</feature>
<gene>
    <name evidence="10" type="ORF">J2S44_007148</name>
</gene>
<feature type="disulfide bond" evidence="7">
    <location>
        <begin position="91"/>
        <end position="114"/>
    </location>
</feature>
<proteinExistence type="inferred from homology"/>
<comment type="similarity">
    <text evidence="1">Belongs to the peptidase S1 family.</text>
</comment>
<dbReference type="GO" id="GO:0006508">
    <property type="term" value="P:proteolysis"/>
    <property type="evidence" value="ECO:0007669"/>
    <property type="project" value="UniProtKB-KW"/>
</dbReference>
<feature type="domain" description="Peptidase S1" evidence="9">
    <location>
        <begin position="78"/>
        <end position="262"/>
    </location>
</feature>
<protein>
    <submittedName>
        <fullName evidence="10">Streptogrisin D</fullName>
        <ecNumber evidence="10">3.4.21.-</ecNumber>
    </submittedName>
</protein>
<evidence type="ECO:0000256" key="5">
    <source>
        <dbReference type="ARBA" id="ARBA00023157"/>
    </source>
</evidence>
<dbReference type="Proteomes" id="UP001183629">
    <property type="component" value="Unassembled WGS sequence"/>
</dbReference>
<dbReference type="CDD" id="cd21112">
    <property type="entry name" value="alphaLP-like"/>
    <property type="match status" value="1"/>
</dbReference>
<feature type="signal peptide" evidence="8">
    <location>
        <begin position="1"/>
        <end position="23"/>
    </location>
</feature>
<evidence type="ECO:0000256" key="7">
    <source>
        <dbReference type="PIRSR" id="PIRSR001134-2"/>
    </source>
</evidence>
<dbReference type="AlphaFoldDB" id="A0AAE3ZVS0"/>
<evidence type="ECO:0000256" key="1">
    <source>
        <dbReference type="ARBA" id="ARBA00007664"/>
    </source>
</evidence>
<feature type="active site" description="Charge relay system" evidence="6">
    <location>
        <position position="113"/>
    </location>
</feature>
<comment type="caution">
    <text evidence="10">The sequence shown here is derived from an EMBL/GenBank/DDBJ whole genome shotgun (WGS) entry which is preliminary data.</text>
</comment>
<sequence length="270" mass="27849">MRRVVAVLVMVVSLLAVLAAARAQSVETLPGTAWWTDPVTGERTVAVDASVGERDLRRLAARAGTVVREPGVRRRSIAGGDAIVPGGRYRCTVGFNVRSTTTPYRYYFLTSGHCVGPVGSTVSSGGTVIGTVERRLDPRDLALVRYVPPAGVVLPPHPSAVNRYNGTLQPITAFGTASVGQAVQRSGSTTGLRGGTVTAVNVTVNYAEGTVYGLTRTTACAEPGDSGGPLFATTTGLGTLSGGSGNCTAGGVSYFAPVLPYLSLWSVGAY</sequence>
<evidence type="ECO:0000256" key="2">
    <source>
        <dbReference type="ARBA" id="ARBA00022670"/>
    </source>
</evidence>
<keyword evidence="8" id="KW-0732">Signal</keyword>
<dbReference type="RefSeq" id="WP_310423402.1">
    <property type="nucleotide sequence ID" value="NZ_JAVDYC010000001.1"/>
</dbReference>
<dbReference type="PROSITE" id="PS00135">
    <property type="entry name" value="TRYPSIN_SER"/>
    <property type="match status" value="1"/>
</dbReference>
<dbReference type="SUPFAM" id="SSF50494">
    <property type="entry name" value="Trypsin-like serine proteases"/>
    <property type="match status" value="1"/>
</dbReference>
<dbReference type="InterPro" id="IPR001254">
    <property type="entry name" value="Trypsin_dom"/>
</dbReference>
<dbReference type="EMBL" id="JAVDYC010000001">
    <property type="protein sequence ID" value="MDR7326898.1"/>
    <property type="molecule type" value="Genomic_DNA"/>
</dbReference>
<dbReference type="Gene3D" id="2.40.10.10">
    <property type="entry name" value="Trypsin-like serine proteases"/>
    <property type="match status" value="2"/>
</dbReference>
<feature type="active site" description="Charge relay system" evidence="6">
    <location>
        <position position="226"/>
    </location>
</feature>
<dbReference type="Pfam" id="PF00089">
    <property type="entry name" value="Trypsin"/>
    <property type="match status" value="1"/>
</dbReference>
<keyword evidence="4" id="KW-0720">Serine protease</keyword>
<feature type="chain" id="PRO_5042155662" evidence="8">
    <location>
        <begin position="24"/>
        <end position="270"/>
    </location>
</feature>
<feature type="disulfide bond" evidence="7">
    <location>
        <begin position="220"/>
        <end position="247"/>
    </location>
</feature>
<keyword evidence="5 7" id="KW-1015">Disulfide bond</keyword>
<name>A0AAE3ZVS0_9ACTN</name>
<dbReference type="PIRSF" id="PIRSF001134">
    <property type="entry name" value="Streptogrisin"/>
    <property type="match status" value="1"/>
</dbReference>
<organism evidence="10 11">
    <name type="scientific">Catenuloplanes niger</name>
    <dbReference type="NCBI Taxonomy" id="587534"/>
    <lineage>
        <taxon>Bacteria</taxon>
        <taxon>Bacillati</taxon>
        <taxon>Actinomycetota</taxon>
        <taxon>Actinomycetes</taxon>
        <taxon>Micromonosporales</taxon>
        <taxon>Micromonosporaceae</taxon>
        <taxon>Catenuloplanes</taxon>
    </lineage>
</organism>
<evidence type="ECO:0000256" key="3">
    <source>
        <dbReference type="ARBA" id="ARBA00022801"/>
    </source>
</evidence>
<reference evidence="10 11" key="1">
    <citation type="submission" date="2023-07" db="EMBL/GenBank/DDBJ databases">
        <title>Sequencing the genomes of 1000 actinobacteria strains.</title>
        <authorList>
            <person name="Klenk H.-P."/>
        </authorList>
    </citation>
    <scope>NUCLEOTIDE SEQUENCE [LARGE SCALE GENOMIC DNA]</scope>
    <source>
        <strain evidence="10 11">DSM 44711</strain>
    </source>
</reference>
<evidence type="ECO:0000256" key="4">
    <source>
        <dbReference type="ARBA" id="ARBA00022825"/>
    </source>
</evidence>
<evidence type="ECO:0000313" key="10">
    <source>
        <dbReference type="EMBL" id="MDR7326898.1"/>
    </source>
</evidence>
<dbReference type="InterPro" id="IPR009003">
    <property type="entry name" value="Peptidase_S1_PA"/>
</dbReference>